<reference evidence="2 3" key="1">
    <citation type="submission" date="2014-06" db="EMBL/GenBank/DDBJ databases">
        <authorList>
            <consortium name="DOE Joint Genome Institute"/>
            <person name="Kuo A."/>
            <person name="Kohler A."/>
            <person name="Nagy L.G."/>
            <person name="Floudas D."/>
            <person name="Copeland A."/>
            <person name="Barry K.W."/>
            <person name="Cichocki N."/>
            <person name="Veneault-Fourrey C."/>
            <person name="LaButti K."/>
            <person name="Lindquist E.A."/>
            <person name="Lipzen A."/>
            <person name="Lundell T."/>
            <person name="Morin E."/>
            <person name="Murat C."/>
            <person name="Sun H."/>
            <person name="Tunlid A."/>
            <person name="Henrissat B."/>
            <person name="Grigoriev I.V."/>
            <person name="Hibbett D.S."/>
            <person name="Martin F."/>
            <person name="Nordberg H.P."/>
            <person name="Cantor M.N."/>
            <person name="Hua S.X."/>
        </authorList>
    </citation>
    <scope>NUCLEOTIDE SEQUENCE [LARGE SCALE GENOMIC DNA]</scope>
    <source>
        <strain evidence="2 3">ATCC 200175</strain>
    </source>
</reference>
<name>A0A0C9SMG6_PAXIN</name>
<organism evidence="2 3">
    <name type="scientific">Paxillus involutus ATCC 200175</name>
    <dbReference type="NCBI Taxonomy" id="664439"/>
    <lineage>
        <taxon>Eukaryota</taxon>
        <taxon>Fungi</taxon>
        <taxon>Dikarya</taxon>
        <taxon>Basidiomycota</taxon>
        <taxon>Agaricomycotina</taxon>
        <taxon>Agaricomycetes</taxon>
        <taxon>Agaricomycetidae</taxon>
        <taxon>Boletales</taxon>
        <taxon>Paxilineae</taxon>
        <taxon>Paxillaceae</taxon>
        <taxon>Paxillus</taxon>
    </lineage>
</organism>
<keyword evidence="3" id="KW-1185">Reference proteome</keyword>
<feature type="chain" id="PRO_5002203593" evidence="1">
    <location>
        <begin position="20"/>
        <end position="683"/>
    </location>
</feature>
<dbReference type="HOGENOM" id="CLU_011998_0_0_1"/>
<dbReference type="OrthoDB" id="2686251at2759"/>
<feature type="signal peptide" evidence="1">
    <location>
        <begin position="1"/>
        <end position="19"/>
    </location>
</feature>
<proteinExistence type="predicted"/>
<dbReference type="EMBL" id="KN820494">
    <property type="protein sequence ID" value="KIJ06139.1"/>
    <property type="molecule type" value="Genomic_DNA"/>
</dbReference>
<dbReference type="AlphaFoldDB" id="A0A0C9SMG6"/>
<gene>
    <name evidence="2" type="ORF">PAXINDRAFT_103496</name>
</gene>
<dbReference type="Proteomes" id="UP000053647">
    <property type="component" value="Unassembled WGS sequence"/>
</dbReference>
<evidence type="ECO:0000313" key="2">
    <source>
        <dbReference type="EMBL" id="KIJ06139.1"/>
    </source>
</evidence>
<reference evidence="3" key="2">
    <citation type="submission" date="2015-01" db="EMBL/GenBank/DDBJ databases">
        <title>Evolutionary Origins and Diversification of the Mycorrhizal Mutualists.</title>
        <authorList>
            <consortium name="DOE Joint Genome Institute"/>
            <consortium name="Mycorrhizal Genomics Consortium"/>
            <person name="Kohler A."/>
            <person name="Kuo A."/>
            <person name="Nagy L.G."/>
            <person name="Floudas D."/>
            <person name="Copeland A."/>
            <person name="Barry K.W."/>
            <person name="Cichocki N."/>
            <person name="Veneault-Fourrey C."/>
            <person name="LaButti K."/>
            <person name="Lindquist E.A."/>
            <person name="Lipzen A."/>
            <person name="Lundell T."/>
            <person name="Morin E."/>
            <person name="Murat C."/>
            <person name="Riley R."/>
            <person name="Ohm R."/>
            <person name="Sun H."/>
            <person name="Tunlid A."/>
            <person name="Henrissat B."/>
            <person name="Grigoriev I.V."/>
            <person name="Hibbett D.S."/>
            <person name="Martin F."/>
        </authorList>
    </citation>
    <scope>NUCLEOTIDE SEQUENCE [LARGE SCALE GENOMIC DNA]</scope>
    <source>
        <strain evidence="3">ATCC 200175</strain>
    </source>
</reference>
<protein>
    <submittedName>
        <fullName evidence="2">Unplaced genomic scaffold PAXINscaffold_1172, whole genome shotgun sequence</fullName>
    </submittedName>
</protein>
<evidence type="ECO:0000313" key="3">
    <source>
        <dbReference type="Proteomes" id="UP000053647"/>
    </source>
</evidence>
<evidence type="ECO:0000256" key="1">
    <source>
        <dbReference type="SAM" id="SignalP"/>
    </source>
</evidence>
<sequence length="683" mass="76388">MTICGTLFYISIVMSSLMSIDCPFQTPASRLLRMIGPSLTKSVSSLEGRRDCTAACLRTLLYIPISAIMAFKEVLAVFVQNPTATQSIDVLNAPSVRWILETSNDPDVIATAATLVPQVEWPVKLDASTMLAQLRDTFLSCFEGRQYGQPKLVHLGRERAIACGKAFVHMYIERRLIQTRPLLPHGTYDPDSLSSPTVDIQWLLWVQHDDPKLLFICDLILEVVLDVGMVTPLSLRASMIPDLFLEWMSHSLSHCLTQPQYAKFWRRRAIDAITRLLVAPLPRSNVLANCLMAAGLLLGQTVDRRDILVVDKNQSVKAFLHSLLQTIRTVIGKQTIRVESRDSTTMYSLALLGPLPIVLENEEFRQIAHDCGVPDWAQRLCQSLVQSVSHQPNRRKARERVWSEARAVLRLSVSPGNIGSNHIGATWDPQRVRTRAQPTSDCDWLVVFIDHHHPVLDESALADGFHVMSMRNDVGDQSKICRYVPAIAFALGADRPLPLRRAALRAAHAGRRAFSSFDEDTMPATLRSKLSTALRLAVTAELGNKEADIELMNQLCEDSHLACCLSIARDLETFKLFPLTDQLAVYLLSTIWLLQNHANKSATAATAELSDGIYRWLFNMAWSFAARSHKLPFSSDFHTQDIIHGLTEVTIQRVAQVSGLKTEELKSLIKQTFNHLADGPSHR</sequence>
<keyword evidence="1" id="KW-0732">Signal</keyword>
<accession>A0A0C9SMG6</accession>